<keyword evidence="8" id="KW-1185">Reference proteome</keyword>
<dbReference type="InterPro" id="IPR036737">
    <property type="entry name" value="OmpA-like_sf"/>
</dbReference>
<dbReference type="GO" id="GO:0005509">
    <property type="term" value="F:calcium ion binding"/>
    <property type="evidence" value="ECO:0007669"/>
    <property type="project" value="InterPro"/>
</dbReference>
<comment type="subcellular location">
    <subcellularLocation>
        <location evidence="1">Cell outer membrane</location>
    </subcellularLocation>
</comment>
<comment type="caution">
    <text evidence="7">The sequence shown here is derived from an EMBL/GenBank/DDBJ whole genome shotgun (WGS) entry which is preliminary data.</text>
</comment>
<dbReference type="InterPro" id="IPR050330">
    <property type="entry name" value="Bact_OuterMem_StrucFunc"/>
</dbReference>
<dbReference type="PROSITE" id="PS51123">
    <property type="entry name" value="OMPA_2"/>
    <property type="match status" value="1"/>
</dbReference>
<reference evidence="7" key="1">
    <citation type="submission" date="2022-09" db="EMBL/GenBank/DDBJ databases">
        <authorList>
            <person name="Yuan C."/>
            <person name="Ke Z."/>
        </authorList>
    </citation>
    <scope>NUCLEOTIDE SEQUENCE</scope>
    <source>
        <strain evidence="7">LB-8</strain>
    </source>
</reference>
<evidence type="ECO:0000256" key="5">
    <source>
        <dbReference type="PROSITE-ProRule" id="PRU00473"/>
    </source>
</evidence>
<proteinExistence type="predicted"/>
<dbReference type="InterPro" id="IPR003367">
    <property type="entry name" value="Thrombospondin_3-like_rpt"/>
</dbReference>
<evidence type="ECO:0000313" key="8">
    <source>
        <dbReference type="Proteomes" id="UP001155483"/>
    </source>
</evidence>
<evidence type="ECO:0000256" key="4">
    <source>
        <dbReference type="ARBA" id="ARBA00023237"/>
    </source>
</evidence>
<accession>A0A9X2XP46</accession>
<dbReference type="InterPro" id="IPR028974">
    <property type="entry name" value="TSP_type-3_rpt"/>
</dbReference>
<dbReference type="PANTHER" id="PTHR30329">
    <property type="entry name" value="STATOR ELEMENT OF FLAGELLAR MOTOR COMPLEX"/>
    <property type="match status" value="1"/>
</dbReference>
<dbReference type="Pfam" id="PF02412">
    <property type="entry name" value="TSP_3"/>
    <property type="match status" value="3"/>
</dbReference>
<keyword evidence="3 5" id="KW-0472">Membrane</keyword>
<dbReference type="PRINTS" id="PR01021">
    <property type="entry name" value="OMPADOMAIN"/>
</dbReference>
<dbReference type="AlphaFoldDB" id="A0A9X2XP46"/>
<keyword evidence="2" id="KW-0732">Signal</keyword>
<dbReference type="PANTHER" id="PTHR30329:SF21">
    <property type="entry name" value="LIPOPROTEIN YIAD-RELATED"/>
    <property type="match status" value="1"/>
</dbReference>
<dbReference type="GO" id="GO:0009279">
    <property type="term" value="C:cell outer membrane"/>
    <property type="evidence" value="ECO:0007669"/>
    <property type="project" value="UniProtKB-SubCell"/>
</dbReference>
<dbReference type="GO" id="GO:0007155">
    <property type="term" value="P:cell adhesion"/>
    <property type="evidence" value="ECO:0007669"/>
    <property type="project" value="InterPro"/>
</dbReference>
<dbReference type="Gene3D" id="4.10.1080.10">
    <property type="entry name" value="TSP type-3 repeat"/>
    <property type="match status" value="1"/>
</dbReference>
<dbReference type="Proteomes" id="UP001155483">
    <property type="component" value="Unassembled WGS sequence"/>
</dbReference>
<dbReference type="Gene3D" id="3.30.1330.60">
    <property type="entry name" value="OmpA-like domain"/>
    <property type="match status" value="1"/>
</dbReference>
<protein>
    <submittedName>
        <fullName evidence="7">OmpA family protein</fullName>
    </submittedName>
</protein>
<evidence type="ECO:0000256" key="2">
    <source>
        <dbReference type="ARBA" id="ARBA00022729"/>
    </source>
</evidence>
<gene>
    <name evidence="7" type="ORF">OCK74_12200</name>
</gene>
<dbReference type="RefSeq" id="WP_279297324.1">
    <property type="nucleotide sequence ID" value="NZ_JAOTIF010000008.1"/>
</dbReference>
<evidence type="ECO:0000256" key="1">
    <source>
        <dbReference type="ARBA" id="ARBA00004442"/>
    </source>
</evidence>
<evidence type="ECO:0000256" key="3">
    <source>
        <dbReference type="ARBA" id="ARBA00023136"/>
    </source>
</evidence>
<dbReference type="SUPFAM" id="SSF103088">
    <property type="entry name" value="OmpA-like"/>
    <property type="match status" value="1"/>
</dbReference>
<feature type="domain" description="OmpA-like" evidence="6">
    <location>
        <begin position="314"/>
        <end position="430"/>
    </location>
</feature>
<dbReference type="InterPro" id="IPR006664">
    <property type="entry name" value="OMP_bac"/>
</dbReference>
<keyword evidence="4" id="KW-0998">Cell outer membrane</keyword>
<dbReference type="InterPro" id="IPR006665">
    <property type="entry name" value="OmpA-like"/>
</dbReference>
<dbReference type="SUPFAM" id="SSF103647">
    <property type="entry name" value="TSP type-3 repeat"/>
    <property type="match status" value="1"/>
</dbReference>
<evidence type="ECO:0000259" key="6">
    <source>
        <dbReference type="PROSITE" id="PS51123"/>
    </source>
</evidence>
<organism evidence="7 8">
    <name type="scientific">Paraflavisolibacter caeni</name>
    <dbReference type="NCBI Taxonomy" id="2982496"/>
    <lineage>
        <taxon>Bacteria</taxon>
        <taxon>Pseudomonadati</taxon>
        <taxon>Bacteroidota</taxon>
        <taxon>Chitinophagia</taxon>
        <taxon>Chitinophagales</taxon>
        <taxon>Chitinophagaceae</taxon>
        <taxon>Paraflavisolibacter</taxon>
    </lineage>
</organism>
<name>A0A9X2XP46_9BACT</name>
<dbReference type="EMBL" id="JAOTIF010000008">
    <property type="protein sequence ID" value="MCU7549884.1"/>
    <property type="molecule type" value="Genomic_DNA"/>
</dbReference>
<dbReference type="CDD" id="cd07185">
    <property type="entry name" value="OmpA_C-like"/>
    <property type="match status" value="1"/>
</dbReference>
<evidence type="ECO:0000313" key="7">
    <source>
        <dbReference type="EMBL" id="MCU7549884.1"/>
    </source>
</evidence>
<sequence length="430" mass="47860">MKKVIYFSLLNCLTFTVFCQKGSYKQASILDIHCFINNFKISQKAYHFKQFNPGIGISFISGIIKSLDLQIQLNGSFPDSSFKRSNLQKNQLFLLTNDICLRARILPENKWIQPYVSFGSGTALYNNEYQVYLPFGTGMQLNYKGMFLLLTAQYHHTLNQSFNSGFYYSLGIAGAVGKKKKLNESRNVVSMKNVPVDKDQDGIPDDQDACPSEAGTLLLSGCPDTDGDGIIDSKDKCPKKFGLVKYSGCPIPDTDNDGLNDEQDLCPELPGSVAHKGCPFPDNDLDGISNNEDSCINLSGSKENFGCPFAPRKIVEQLETAAKRITFQTGRYKLSPKSFSVLDEVAGLLLSNPVIKIKIEGHTDDKGSKEMNKILSELRAKEVLLYLKGKGIQQFRLQAIGYGEIQPLVDNSSKEGQAKNRRVELKIMYE</sequence>
<reference evidence="7" key="2">
    <citation type="submission" date="2023-04" db="EMBL/GenBank/DDBJ databases">
        <title>Paracnuella aquatica gen. nov., sp. nov., a member of the family Chitinophagaceae isolated from a hot spring.</title>
        <authorList>
            <person name="Wang C."/>
        </authorList>
    </citation>
    <scope>NUCLEOTIDE SEQUENCE</scope>
    <source>
        <strain evidence="7">LB-8</strain>
    </source>
</reference>
<dbReference type="Pfam" id="PF00691">
    <property type="entry name" value="OmpA"/>
    <property type="match status" value="1"/>
</dbReference>